<protein>
    <submittedName>
        <fullName evidence="7">AI-2E family transporter</fullName>
    </submittedName>
</protein>
<evidence type="ECO:0000256" key="3">
    <source>
        <dbReference type="ARBA" id="ARBA00022692"/>
    </source>
</evidence>
<evidence type="ECO:0000256" key="1">
    <source>
        <dbReference type="ARBA" id="ARBA00004141"/>
    </source>
</evidence>
<dbReference type="EMBL" id="BMMF01000004">
    <property type="protein sequence ID" value="GGK31496.1"/>
    <property type="molecule type" value="Genomic_DNA"/>
</dbReference>
<feature type="transmembrane region" description="Helical" evidence="6">
    <location>
        <begin position="263"/>
        <end position="282"/>
    </location>
</feature>
<dbReference type="GO" id="GO:0055085">
    <property type="term" value="P:transmembrane transport"/>
    <property type="evidence" value="ECO:0007669"/>
    <property type="project" value="TreeGrafter"/>
</dbReference>
<keyword evidence="3 6" id="KW-0812">Transmembrane</keyword>
<evidence type="ECO:0000313" key="8">
    <source>
        <dbReference type="Proteomes" id="UP000600449"/>
    </source>
</evidence>
<organism evidence="7 8">
    <name type="scientific">Salinarimonas ramus</name>
    <dbReference type="NCBI Taxonomy" id="690164"/>
    <lineage>
        <taxon>Bacteria</taxon>
        <taxon>Pseudomonadati</taxon>
        <taxon>Pseudomonadota</taxon>
        <taxon>Alphaproteobacteria</taxon>
        <taxon>Hyphomicrobiales</taxon>
        <taxon>Salinarimonadaceae</taxon>
        <taxon>Salinarimonas</taxon>
    </lineage>
</organism>
<comment type="subcellular location">
    <subcellularLocation>
        <location evidence="1">Membrane</location>
        <topology evidence="1">Multi-pass membrane protein</topology>
    </subcellularLocation>
</comment>
<evidence type="ECO:0000256" key="5">
    <source>
        <dbReference type="ARBA" id="ARBA00023136"/>
    </source>
</evidence>
<dbReference type="Proteomes" id="UP000600449">
    <property type="component" value="Unassembled WGS sequence"/>
</dbReference>
<accession>A0A917Q8D8</accession>
<feature type="transmembrane region" description="Helical" evidence="6">
    <location>
        <begin position="135"/>
        <end position="161"/>
    </location>
</feature>
<dbReference type="PANTHER" id="PTHR21716:SF64">
    <property type="entry name" value="AI-2 TRANSPORT PROTEIN TQSA"/>
    <property type="match status" value="1"/>
</dbReference>
<dbReference type="AlphaFoldDB" id="A0A917Q8D8"/>
<evidence type="ECO:0000313" key="7">
    <source>
        <dbReference type="EMBL" id="GGK31496.1"/>
    </source>
</evidence>
<feature type="transmembrane region" description="Helical" evidence="6">
    <location>
        <begin position="7"/>
        <end position="24"/>
    </location>
</feature>
<feature type="transmembrane region" description="Helical" evidence="6">
    <location>
        <begin position="207"/>
        <end position="231"/>
    </location>
</feature>
<comment type="caution">
    <text evidence="7">The sequence shown here is derived from an EMBL/GenBank/DDBJ whole genome shotgun (WGS) entry which is preliminary data.</text>
</comment>
<name>A0A917Q8D8_9HYPH</name>
<feature type="transmembrane region" description="Helical" evidence="6">
    <location>
        <begin position="237"/>
        <end position="256"/>
    </location>
</feature>
<comment type="similarity">
    <text evidence="2">Belongs to the autoinducer-2 exporter (AI-2E) (TC 2.A.86) family.</text>
</comment>
<dbReference type="Pfam" id="PF01594">
    <property type="entry name" value="AI-2E_transport"/>
    <property type="match status" value="1"/>
</dbReference>
<evidence type="ECO:0000256" key="6">
    <source>
        <dbReference type="SAM" id="Phobius"/>
    </source>
</evidence>
<dbReference type="InterPro" id="IPR002549">
    <property type="entry name" value="AI-2E-like"/>
</dbReference>
<dbReference type="GO" id="GO:0016020">
    <property type="term" value="C:membrane"/>
    <property type="evidence" value="ECO:0007669"/>
    <property type="project" value="UniProtKB-SubCell"/>
</dbReference>
<sequence>MPTSVRDLFYLLALGALIGAVLHLGRTVLVPVVVAIMLTYVIVGAVDALGRVPFLGHAPVWLRYVAAVATFLAALALIGLLAAANLRGLTEVLPAYEANLRTLLDRVAAPFGATGSAAWEGLRALTIDRIDVGPAALWILNTLASAGAYLVLIVTYVVFLLPERTLMPKKLRAIAGNRAPSGRQQELLAQINAQITSYLSAKTAINVVLGVLSFAILVVLGVEFAVFWSMFIALANYVPYIGSLAAVALVVLQILAQTGSLETTLLGLGLLVAAQVYVGNWLEPRWLSRSSNLGPFVVLLSLVAWSALWGMPGAILAVPLTSILMIVLAAAPQTRAIAILMSRDGRIS</sequence>
<proteinExistence type="inferred from homology"/>
<dbReference type="RefSeq" id="WP_188911767.1">
    <property type="nucleotide sequence ID" value="NZ_BMMF01000004.1"/>
</dbReference>
<keyword evidence="8" id="KW-1185">Reference proteome</keyword>
<feature type="transmembrane region" description="Helical" evidence="6">
    <location>
        <begin position="61"/>
        <end position="84"/>
    </location>
</feature>
<evidence type="ECO:0000256" key="4">
    <source>
        <dbReference type="ARBA" id="ARBA00022989"/>
    </source>
</evidence>
<dbReference type="PANTHER" id="PTHR21716">
    <property type="entry name" value="TRANSMEMBRANE PROTEIN"/>
    <property type="match status" value="1"/>
</dbReference>
<feature type="transmembrane region" description="Helical" evidence="6">
    <location>
        <begin position="302"/>
        <end position="331"/>
    </location>
</feature>
<keyword evidence="5 6" id="KW-0472">Membrane</keyword>
<feature type="transmembrane region" description="Helical" evidence="6">
    <location>
        <begin position="30"/>
        <end position="49"/>
    </location>
</feature>
<reference evidence="7 8" key="1">
    <citation type="journal article" date="2014" name="Int. J. Syst. Evol. Microbiol.">
        <title>Complete genome sequence of Corynebacterium casei LMG S-19264T (=DSM 44701T), isolated from a smear-ripened cheese.</title>
        <authorList>
            <consortium name="US DOE Joint Genome Institute (JGI-PGF)"/>
            <person name="Walter F."/>
            <person name="Albersmeier A."/>
            <person name="Kalinowski J."/>
            <person name="Ruckert C."/>
        </authorList>
    </citation>
    <scope>NUCLEOTIDE SEQUENCE [LARGE SCALE GENOMIC DNA]</scope>
    <source>
        <strain evidence="7 8">CGMCC 1.9161</strain>
    </source>
</reference>
<gene>
    <name evidence="7" type="ORF">GCM10011322_17610</name>
</gene>
<keyword evidence="4 6" id="KW-1133">Transmembrane helix</keyword>
<evidence type="ECO:0000256" key="2">
    <source>
        <dbReference type="ARBA" id="ARBA00009773"/>
    </source>
</evidence>